<name>A0A4E0Q0A2_9EURY</name>
<evidence type="ECO:0000256" key="12">
    <source>
        <dbReference type="ARBA" id="ARBA00023229"/>
    </source>
</evidence>
<dbReference type="RefSeq" id="WP_135388006.1">
    <property type="nucleotide sequence ID" value="NZ_PGGK01000001.1"/>
</dbReference>
<dbReference type="InterPro" id="IPR006203">
    <property type="entry name" value="GHMP_knse_ATP-bd_CS"/>
</dbReference>
<dbReference type="NCBIfam" id="NF003036">
    <property type="entry name" value="PRK03926.1"/>
    <property type="match status" value="1"/>
</dbReference>
<comment type="cofactor">
    <cofactor evidence="14">
        <name>Mg(2+)</name>
        <dbReference type="ChEBI" id="CHEBI:18420"/>
    </cofactor>
</comment>
<dbReference type="GO" id="GO:0019287">
    <property type="term" value="P:isopentenyl diphosphate biosynthetic process, mevalonate pathway"/>
    <property type="evidence" value="ECO:0007669"/>
    <property type="project" value="UniProtKB-UniRule"/>
</dbReference>
<evidence type="ECO:0000259" key="17">
    <source>
        <dbReference type="Pfam" id="PF10509"/>
    </source>
</evidence>
<dbReference type="InterPro" id="IPR006204">
    <property type="entry name" value="GHMP_kinase_N_dom"/>
</dbReference>
<comment type="subunit">
    <text evidence="14">Homodimer.</text>
</comment>
<dbReference type="Gene3D" id="3.30.70.890">
    <property type="entry name" value="GHMP kinase, C-terminal domain"/>
    <property type="match status" value="1"/>
</dbReference>
<comment type="subcellular location">
    <subcellularLocation>
        <location evidence="1 14">Cytoplasm</location>
    </subcellularLocation>
</comment>
<dbReference type="HAMAP" id="MF_00217">
    <property type="entry name" value="Mevalonate_kinase"/>
    <property type="match status" value="1"/>
</dbReference>
<dbReference type="PROSITE" id="PS00627">
    <property type="entry name" value="GHMP_KINASES_ATP"/>
    <property type="match status" value="1"/>
</dbReference>
<dbReference type="Pfam" id="PF00288">
    <property type="entry name" value="GHMP_kinases_N"/>
    <property type="match status" value="1"/>
</dbReference>
<dbReference type="InterPro" id="IPR019539">
    <property type="entry name" value="GalKase_N"/>
</dbReference>
<reference evidence="18 19" key="1">
    <citation type="submission" date="2017-11" db="EMBL/GenBank/DDBJ databases">
        <title>Isolation and Characterization of Methanogenic Archaea from Saline Meromictic Lake at Siberia.</title>
        <authorList>
            <person name="Shen Y."/>
            <person name="Huang H.-H."/>
            <person name="Lai M.-C."/>
            <person name="Chen S.-C."/>
        </authorList>
    </citation>
    <scope>NUCLEOTIDE SEQUENCE [LARGE SCALE GENOMIC DNA]</scope>
    <source>
        <strain evidence="18 19">SY-01</strain>
    </source>
</reference>
<organism evidence="18 19">
    <name type="scientific">Methanolobus halotolerans</name>
    <dbReference type="NCBI Taxonomy" id="2052935"/>
    <lineage>
        <taxon>Archaea</taxon>
        <taxon>Methanobacteriati</taxon>
        <taxon>Methanobacteriota</taxon>
        <taxon>Stenosarchaea group</taxon>
        <taxon>Methanomicrobia</taxon>
        <taxon>Methanosarcinales</taxon>
        <taxon>Methanosarcinaceae</taxon>
        <taxon>Methanolobus</taxon>
    </lineage>
</organism>
<sequence length="302" mass="31874">MITCSAPGKVYLFGEHAVVYGQSAICCAIDLRTRVQATKHDSIVIESVLGTTALDFEIHPYVSSVIEKMKGHANIEGVRIQIRSELPVGSGLGSSAAVTVATLQALNQLYACNLQLEDIANIGHTIEREIQGNASPTDTYVSTMGGVVLIPERRKLKDLDCQLVIGNTRKSSSTKDLVSNVAQLRQEFPDIIDPILDNIGKMAHLAEEPVNRYDYETTGKLMNVNHGLLDAIGVGGAELSALVYAARNAGAISAKITGAGGGGCIVALANETSASAVASAIKNIGAEAILTRNTHEGVRLEP</sequence>
<feature type="domain" description="Galactokinase N-terminal" evidence="17">
    <location>
        <begin position="3"/>
        <end position="37"/>
    </location>
</feature>
<evidence type="ECO:0000259" key="16">
    <source>
        <dbReference type="Pfam" id="PF08544"/>
    </source>
</evidence>
<evidence type="ECO:0000256" key="4">
    <source>
        <dbReference type="ARBA" id="ARBA00022490"/>
    </source>
</evidence>
<feature type="domain" description="GHMP kinase N-terminal" evidence="15">
    <location>
        <begin position="61"/>
        <end position="146"/>
    </location>
</feature>
<dbReference type="InterPro" id="IPR014721">
    <property type="entry name" value="Ribsml_uS5_D2-typ_fold_subgr"/>
</dbReference>
<dbReference type="InterPro" id="IPR022937">
    <property type="entry name" value="Mevalonate_kinase_arc"/>
</dbReference>
<evidence type="ECO:0000256" key="14">
    <source>
        <dbReference type="HAMAP-Rule" id="MF_00217"/>
    </source>
</evidence>
<gene>
    <name evidence="14" type="primary">mvk</name>
    <name evidence="18" type="ORF">CUN85_00800</name>
</gene>
<evidence type="ECO:0000313" key="18">
    <source>
        <dbReference type="EMBL" id="TGC11447.1"/>
    </source>
</evidence>
<keyword evidence="10 14" id="KW-0460">Magnesium</keyword>
<dbReference type="Gene3D" id="3.30.230.10">
    <property type="match status" value="1"/>
</dbReference>
<dbReference type="PRINTS" id="PR00959">
    <property type="entry name" value="MEVGALKINASE"/>
</dbReference>
<comment type="pathway">
    <text evidence="13 14">Isoprenoid biosynthesis; isopentenyl diphosphate biosynthesis via mevalonate pathway; isopentenyl diphosphate from (R)-mevalonate: step 1/3.</text>
</comment>
<dbReference type="InterPro" id="IPR006205">
    <property type="entry name" value="Mev_gal_kin"/>
</dbReference>
<evidence type="ECO:0000256" key="9">
    <source>
        <dbReference type="ARBA" id="ARBA00022840"/>
    </source>
</evidence>
<accession>A0A4E0Q0A2</accession>
<dbReference type="EMBL" id="PGGK01000001">
    <property type="protein sequence ID" value="TGC11447.1"/>
    <property type="molecule type" value="Genomic_DNA"/>
</dbReference>
<comment type="function">
    <text evidence="14">Catalyzes the phosphorylation of (R)-mevalonate (MVA) to (R)-mevalonate 5-phosphate (MVAP). Functions in the mevalonate (MVA) pathway leading to isopentenyl diphosphate (IPP), a key precursor for the biosynthesis of isoprenoid compounds such as archaeal membrane lipids.</text>
</comment>
<keyword evidence="4 14" id="KW-0963">Cytoplasm</keyword>
<dbReference type="GO" id="GO:0004496">
    <property type="term" value="F:mevalonate kinase activity"/>
    <property type="evidence" value="ECO:0007669"/>
    <property type="project" value="UniProtKB-UniRule"/>
</dbReference>
<evidence type="ECO:0000256" key="13">
    <source>
        <dbReference type="ARBA" id="ARBA00029438"/>
    </source>
</evidence>
<dbReference type="NCBIfam" id="TIGR00549">
    <property type="entry name" value="mevalon_kin"/>
    <property type="match status" value="1"/>
</dbReference>
<feature type="domain" description="GHMP kinase C-terminal" evidence="16">
    <location>
        <begin position="214"/>
        <end position="283"/>
    </location>
</feature>
<dbReference type="EC" id="2.7.1.36" evidence="3 14"/>
<dbReference type="InterPro" id="IPR013750">
    <property type="entry name" value="GHMP_kinase_C_dom"/>
</dbReference>
<comment type="catalytic activity">
    <reaction evidence="14">
        <text>(R)-mevalonate + ATP = (R)-5-phosphomevalonate + ADP + H(+)</text>
        <dbReference type="Rhea" id="RHEA:17065"/>
        <dbReference type="ChEBI" id="CHEBI:15378"/>
        <dbReference type="ChEBI" id="CHEBI:30616"/>
        <dbReference type="ChEBI" id="CHEBI:36464"/>
        <dbReference type="ChEBI" id="CHEBI:58146"/>
        <dbReference type="ChEBI" id="CHEBI:456216"/>
        <dbReference type="EC" id="2.7.1.36"/>
    </reaction>
</comment>
<evidence type="ECO:0000256" key="5">
    <source>
        <dbReference type="ARBA" id="ARBA00022516"/>
    </source>
</evidence>
<keyword evidence="7 14" id="KW-0547">Nucleotide-binding</keyword>
<dbReference type="PANTHER" id="PTHR43290:SF2">
    <property type="entry name" value="MEVALONATE KINASE"/>
    <property type="match status" value="1"/>
</dbReference>
<comment type="caution">
    <text evidence="18">The sequence shown here is derived from an EMBL/GenBank/DDBJ whole genome shotgun (WGS) entry which is preliminary data.</text>
</comment>
<evidence type="ECO:0000256" key="7">
    <source>
        <dbReference type="ARBA" id="ARBA00022741"/>
    </source>
</evidence>
<evidence type="ECO:0000256" key="1">
    <source>
        <dbReference type="ARBA" id="ARBA00004496"/>
    </source>
</evidence>
<feature type="binding site" evidence="14">
    <location>
        <begin position="87"/>
        <end position="97"/>
    </location>
    <ligand>
        <name>ATP</name>
        <dbReference type="ChEBI" id="CHEBI:30616"/>
    </ligand>
</feature>
<dbReference type="Proteomes" id="UP000297295">
    <property type="component" value="Unassembled WGS sequence"/>
</dbReference>
<dbReference type="Pfam" id="PF08544">
    <property type="entry name" value="GHMP_kinases_C"/>
    <property type="match status" value="1"/>
</dbReference>
<evidence type="ECO:0000259" key="15">
    <source>
        <dbReference type="Pfam" id="PF00288"/>
    </source>
</evidence>
<dbReference type="UniPathway" id="UPA00057">
    <property type="reaction ID" value="UER00098"/>
</dbReference>
<evidence type="ECO:0000256" key="3">
    <source>
        <dbReference type="ARBA" id="ARBA00012103"/>
    </source>
</evidence>
<dbReference type="SUPFAM" id="SSF54211">
    <property type="entry name" value="Ribosomal protein S5 domain 2-like"/>
    <property type="match status" value="1"/>
</dbReference>
<keyword evidence="9 14" id="KW-0067">ATP-binding</keyword>
<protein>
    <recommendedName>
        <fullName evidence="3 14">Mevalonate kinase</fullName>
        <shortName evidence="14">MK</shortName>
        <shortName evidence="14">MVK</shortName>
        <ecNumber evidence="3 14">2.7.1.36</ecNumber>
    </recommendedName>
</protein>
<dbReference type="AlphaFoldDB" id="A0A4E0Q0A2"/>
<dbReference type="PANTHER" id="PTHR43290">
    <property type="entry name" value="MEVALONATE KINASE"/>
    <property type="match status" value="1"/>
</dbReference>
<keyword evidence="8 14" id="KW-0418">Kinase</keyword>
<evidence type="ECO:0000256" key="11">
    <source>
        <dbReference type="ARBA" id="ARBA00023098"/>
    </source>
</evidence>
<evidence type="ECO:0000256" key="8">
    <source>
        <dbReference type="ARBA" id="ARBA00022777"/>
    </source>
</evidence>
<dbReference type="InterPro" id="IPR020568">
    <property type="entry name" value="Ribosomal_Su5_D2-typ_SF"/>
</dbReference>
<evidence type="ECO:0000256" key="2">
    <source>
        <dbReference type="ARBA" id="ARBA00006495"/>
    </source>
</evidence>
<dbReference type="GO" id="GO:0005524">
    <property type="term" value="F:ATP binding"/>
    <property type="evidence" value="ECO:0007669"/>
    <property type="project" value="UniProtKB-UniRule"/>
</dbReference>
<evidence type="ECO:0000256" key="6">
    <source>
        <dbReference type="ARBA" id="ARBA00022679"/>
    </source>
</evidence>
<keyword evidence="5 14" id="KW-0444">Lipid biosynthesis</keyword>
<dbReference type="InterPro" id="IPR036554">
    <property type="entry name" value="GHMP_kinase_C_sf"/>
</dbReference>
<keyword evidence="19" id="KW-1185">Reference proteome</keyword>
<keyword evidence="6 14" id="KW-0808">Transferase</keyword>
<keyword evidence="11 14" id="KW-0443">Lipid metabolism</keyword>
<proteinExistence type="inferred from homology"/>
<evidence type="ECO:0000313" key="19">
    <source>
        <dbReference type="Proteomes" id="UP000297295"/>
    </source>
</evidence>
<feature type="active site" description="Proton acceptor" evidence="14">
    <location>
        <position position="138"/>
    </location>
</feature>
<dbReference type="GO" id="GO:0005829">
    <property type="term" value="C:cytosol"/>
    <property type="evidence" value="ECO:0007669"/>
    <property type="project" value="TreeGrafter"/>
</dbReference>
<keyword evidence="12 14" id="KW-0414">Isoprene biosynthesis</keyword>
<dbReference type="OrthoDB" id="19001at2157"/>
<comment type="similarity">
    <text evidence="2 14">Belongs to the GHMP kinase family. Mevalonate kinase subfamily.</text>
</comment>
<dbReference type="Pfam" id="PF10509">
    <property type="entry name" value="GalKase_gal_bdg"/>
    <property type="match status" value="1"/>
</dbReference>
<dbReference type="GO" id="GO:0000287">
    <property type="term" value="F:magnesium ion binding"/>
    <property type="evidence" value="ECO:0007669"/>
    <property type="project" value="UniProtKB-UniRule"/>
</dbReference>
<dbReference type="SUPFAM" id="SSF55060">
    <property type="entry name" value="GHMP Kinase, C-terminal domain"/>
    <property type="match status" value="1"/>
</dbReference>
<evidence type="ECO:0000256" key="10">
    <source>
        <dbReference type="ARBA" id="ARBA00022842"/>
    </source>
</evidence>